<proteinExistence type="predicted"/>
<organism evidence="1">
    <name type="scientific">viral metagenome</name>
    <dbReference type="NCBI Taxonomy" id="1070528"/>
    <lineage>
        <taxon>unclassified sequences</taxon>
        <taxon>metagenomes</taxon>
        <taxon>organismal metagenomes</taxon>
    </lineage>
</organism>
<dbReference type="EMBL" id="MT143299">
    <property type="protein sequence ID" value="QJA95258.1"/>
    <property type="molecule type" value="Genomic_DNA"/>
</dbReference>
<sequence length="143" mass="16029">MSIYERAHAIIVETLPSCKGRPFDEVATLILKALYRKRIAPVAMKASVEMFTRFHAHCRYLGQATGDGYEGVYNDAIEYAMITDDWPCKIVVREIEVAGETMAVDIQVPQSTTRATNAQLRKAYEYIEGVAKDRGVVLPEGEE</sequence>
<name>A0A6M3LR10_9ZZZZ</name>
<reference evidence="1" key="1">
    <citation type="submission" date="2020-03" db="EMBL/GenBank/DDBJ databases">
        <title>The deep terrestrial virosphere.</title>
        <authorList>
            <person name="Holmfeldt K."/>
            <person name="Nilsson E."/>
            <person name="Simone D."/>
            <person name="Lopez-Fernandez M."/>
            <person name="Wu X."/>
            <person name="de Brujin I."/>
            <person name="Lundin D."/>
            <person name="Andersson A."/>
            <person name="Bertilsson S."/>
            <person name="Dopson M."/>
        </authorList>
    </citation>
    <scope>NUCLEOTIDE SEQUENCE</scope>
    <source>
        <strain evidence="1">MM415B05509</strain>
    </source>
</reference>
<gene>
    <name evidence="1" type="ORF">MM415B05509_0008</name>
</gene>
<evidence type="ECO:0000313" key="1">
    <source>
        <dbReference type="EMBL" id="QJA95258.1"/>
    </source>
</evidence>
<accession>A0A6M3LR10</accession>
<dbReference type="AlphaFoldDB" id="A0A6M3LR10"/>
<protein>
    <submittedName>
        <fullName evidence="1">Uncharacterized protein</fullName>
    </submittedName>
</protein>